<accession>A0A1Q9G7L9</accession>
<dbReference type="STRING" id="1903952.BIT28_16425"/>
<evidence type="ECO:0000313" key="2">
    <source>
        <dbReference type="EMBL" id="OLQ70310.1"/>
    </source>
</evidence>
<name>A0A1Q9G7L9_9GAMM</name>
<sequence length="177" mass="19075">MAKHPNPVRGAVRCPVCLSASTVHQVGEGQLIATGEPPKNSRNLGLLYYRCPDCGNSSISKKVSEFITANMVNGEAELPALETEQAPLEGELLTAHEPLPSTKETVNTETAEASNDAVSSVNETVENEGEKTPLFSIKRVAMLLGLLLFVVWMVRQLMPKPQPKEAIEGTEVQHATA</sequence>
<dbReference type="Proteomes" id="UP000186905">
    <property type="component" value="Unassembled WGS sequence"/>
</dbReference>
<feature type="region of interest" description="Disordered" evidence="1">
    <location>
        <begin position="95"/>
        <end position="130"/>
    </location>
</feature>
<gene>
    <name evidence="2" type="ORF">BIT28_16425</name>
</gene>
<dbReference type="AlphaFoldDB" id="A0A1Q9G7L9"/>
<proteinExistence type="predicted"/>
<evidence type="ECO:0000256" key="1">
    <source>
        <dbReference type="SAM" id="MobiDB-lite"/>
    </source>
</evidence>
<feature type="compositionally biased region" description="Polar residues" evidence="1">
    <location>
        <begin position="102"/>
        <end position="124"/>
    </location>
</feature>
<comment type="caution">
    <text evidence="2">The sequence shown here is derived from an EMBL/GenBank/DDBJ whole genome shotgun (WGS) entry which is preliminary data.</text>
</comment>
<evidence type="ECO:0000313" key="3">
    <source>
        <dbReference type="Proteomes" id="UP000186905"/>
    </source>
</evidence>
<dbReference type="EMBL" id="MJIL01000098">
    <property type="protein sequence ID" value="OLQ70310.1"/>
    <property type="molecule type" value="Genomic_DNA"/>
</dbReference>
<keyword evidence="3" id="KW-1185">Reference proteome</keyword>
<organism evidence="2 3">
    <name type="scientific">Photobacterium proteolyticum</name>
    <dbReference type="NCBI Taxonomy" id="1903952"/>
    <lineage>
        <taxon>Bacteria</taxon>
        <taxon>Pseudomonadati</taxon>
        <taxon>Pseudomonadota</taxon>
        <taxon>Gammaproteobacteria</taxon>
        <taxon>Vibrionales</taxon>
        <taxon>Vibrionaceae</taxon>
        <taxon>Photobacterium</taxon>
    </lineage>
</organism>
<protein>
    <submittedName>
        <fullName evidence="2">Uncharacterized protein</fullName>
    </submittedName>
</protein>
<dbReference type="RefSeq" id="WP_075767883.1">
    <property type="nucleotide sequence ID" value="NZ_MJIL01000098.1"/>
</dbReference>
<dbReference type="OrthoDB" id="5906707at2"/>
<reference evidence="2 3" key="1">
    <citation type="submission" date="2016-09" db="EMBL/GenBank/DDBJ databases">
        <title>Photobacterium proteolyticum sp. nov. a protease producing bacterium isolated from ocean sediments of Laizhou Bay.</title>
        <authorList>
            <person name="Li Y."/>
        </authorList>
    </citation>
    <scope>NUCLEOTIDE SEQUENCE [LARGE SCALE GENOMIC DNA]</scope>
    <source>
        <strain evidence="2 3">13-12</strain>
    </source>
</reference>